<dbReference type="PANTHER" id="PTHR10194">
    <property type="entry name" value="RAS GTPASE-ACTIVATING PROTEINS"/>
    <property type="match status" value="1"/>
</dbReference>
<feature type="compositionally biased region" description="Basic and acidic residues" evidence="2">
    <location>
        <begin position="598"/>
        <end position="633"/>
    </location>
</feature>
<feature type="domain" description="Ras-GAP" evidence="3">
    <location>
        <begin position="192"/>
        <end position="382"/>
    </location>
</feature>
<proteinExistence type="predicted"/>
<dbReference type="PROSITE" id="PS50018">
    <property type="entry name" value="RAS_GTPASE_ACTIV_2"/>
    <property type="match status" value="1"/>
</dbReference>
<reference evidence="4" key="1">
    <citation type="submission" date="2022-08" db="EMBL/GenBank/DDBJ databases">
        <title>Novel sulphate-reducing endosymbionts in the free-living metamonad Anaeramoeba.</title>
        <authorList>
            <person name="Jerlstrom-Hultqvist J."/>
            <person name="Cepicka I."/>
            <person name="Gallot-Lavallee L."/>
            <person name="Salas-Leiva D."/>
            <person name="Curtis B.A."/>
            <person name="Zahonova K."/>
            <person name="Pipaliya S."/>
            <person name="Dacks J."/>
            <person name="Roger A.J."/>
        </authorList>
    </citation>
    <scope>NUCLEOTIDE SEQUENCE</scope>
    <source>
        <strain evidence="4">Busselton2</strain>
    </source>
</reference>
<dbReference type="InterPro" id="IPR001936">
    <property type="entry name" value="RasGAP_dom"/>
</dbReference>
<dbReference type="Gene3D" id="1.10.506.10">
    <property type="entry name" value="GTPase Activation - p120gap, domain 1"/>
    <property type="match status" value="2"/>
</dbReference>
<feature type="region of interest" description="Disordered" evidence="2">
    <location>
        <begin position="638"/>
        <end position="657"/>
    </location>
</feature>
<gene>
    <name evidence="4" type="ORF">M0812_27170</name>
</gene>
<sequence>MYHPELFVQVFEVSNVPTDPVIKYPQPRPVLYSLVVRVGSRSIKLSPKPIDQLKWDDQVLFLITNMKTTLTIKLIQHIIAPVQTNSKNRLLLKKKSFKNKVISIASINVKISSLIDELVRDLTIKMTPSSYKFEFKEFPKVKLQLHLSHLKAKLETKKEMEYRKHFNELVMLFVRDDYQILETFTDVVHSGLAEKVSQTIVNILREHGREIEFLNKTIDREVMKTRTPQQLFRVNSISTKMMSYISQTTGLKWLTSVIKSPVEETINFPEMLTLNKRITQGDKLKKFLNFTIKILENILNNVFNSINQMPIEFRKICYQLNLSVKKKFPKNIDISIAGFIFLRYVCPAIINPSRSIFLEQRISGISRKNLVYFAKIIQTFANKIQMGLKDRNLAPLKPWQEQFQPKFGKFVEEISAPINNKNENEKKKNKNKDINTTINTNDDEEENNLAPFKSLIDLRNYFLKFFNKIDTILLDKTEKTTFLSFLTAKDPSTELIIVLNELKPPPKKKYIKLHKVSYEEIKKKKAMIIVKHEDVFDYFKEAEEYGILNIEYEPQENDNISPIKLAQEMIIFFRRIYRKYQVVDELINTSENSQEENSQEKNSQEKNSQEKNSQEENSQDEKNTEIIKEKGINGRKNIEGIKDKFSDNHPKKKKKVSNVFSELKKKQSFRSNKQTQNLSGKKLKYPTIDWNLVEKDESYQKFIQTLGRLKKVNTENLNFSEKLSFWINISNSLLIHSCIFNKSSPETFYHLNQINSQFRYMIGDNYYSRDDITHGVLRISQKYFNRNDPRINSTLESGVFLPYIHFALSDLQISSPEIYTYEPNSIDQELLFATNTYLTENISIQKLDQMKNKLILPKLFQWNKASFGSDDLKVLNFVLSSLSISNPNLYKKIIKVTESDFMIEYKNIKLNETPLIFNPEIQISFTANRNTPSKKEHNFSFFSVPKTLNFVNK</sequence>
<dbReference type="InterPro" id="IPR008936">
    <property type="entry name" value="Rho_GTPase_activation_prot"/>
</dbReference>
<dbReference type="Pfam" id="PF04784">
    <property type="entry name" value="DUF547"/>
    <property type="match status" value="1"/>
</dbReference>
<protein>
    <submittedName>
        <fullName evidence="4">Ras gtpase-activating protein</fullName>
    </submittedName>
</protein>
<evidence type="ECO:0000256" key="2">
    <source>
        <dbReference type="SAM" id="MobiDB-lite"/>
    </source>
</evidence>
<dbReference type="Pfam" id="PF00616">
    <property type="entry name" value="RasGAP"/>
    <property type="match status" value="1"/>
</dbReference>
<dbReference type="PROSITE" id="PS00509">
    <property type="entry name" value="RAS_GTPASE_ACTIV_1"/>
    <property type="match status" value="1"/>
</dbReference>
<dbReference type="InterPro" id="IPR006869">
    <property type="entry name" value="DUF547"/>
</dbReference>
<feature type="region of interest" description="Disordered" evidence="2">
    <location>
        <begin position="590"/>
        <end position="633"/>
    </location>
</feature>
<name>A0AAV7Y7B6_9EUKA</name>
<keyword evidence="1" id="KW-0343">GTPase activation</keyword>
<dbReference type="InterPro" id="IPR039360">
    <property type="entry name" value="Ras_GTPase"/>
</dbReference>
<organism evidence="4 5">
    <name type="scientific">Anaeramoeba flamelloides</name>
    <dbReference type="NCBI Taxonomy" id="1746091"/>
    <lineage>
        <taxon>Eukaryota</taxon>
        <taxon>Metamonada</taxon>
        <taxon>Anaeramoebidae</taxon>
        <taxon>Anaeramoeba</taxon>
    </lineage>
</organism>
<dbReference type="SMART" id="SM00323">
    <property type="entry name" value="RasGAP"/>
    <property type="match status" value="1"/>
</dbReference>
<dbReference type="GO" id="GO:0005096">
    <property type="term" value="F:GTPase activator activity"/>
    <property type="evidence" value="ECO:0007669"/>
    <property type="project" value="UniProtKB-KW"/>
</dbReference>
<evidence type="ECO:0000256" key="1">
    <source>
        <dbReference type="ARBA" id="ARBA00022468"/>
    </source>
</evidence>
<accession>A0AAV7Y7B6</accession>
<evidence type="ECO:0000313" key="5">
    <source>
        <dbReference type="Proteomes" id="UP001146793"/>
    </source>
</evidence>
<dbReference type="Proteomes" id="UP001146793">
    <property type="component" value="Unassembled WGS sequence"/>
</dbReference>
<evidence type="ECO:0000259" key="3">
    <source>
        <dbReference type="PROSITE" id="PS50018"/>
    </source>
</evidence>
<feature type="compositionally biased region" description="Basic and acidic residues" evidence="2">
    <location>
        <begin position="638"/>
        <end position="649"/>
    </location>
</feature>
<feature type="region of interest" description="Disordered" evidence="2">
    <location>
        <begin position="421"/>
        <end position="443"/>
    </location>
</feature>
<evidence type="ECO:0000313" key="4">
    <source>
        <dbReference type="EMBL" id="KAJ3424745.1"/>
    </source>
</evidence>
<dbReference type="AlphaFoldDB" id="A0AAV7Y7B6"/>
<dbReference type="CDD" id="cd04519">
    <property type="entry name" value="RasGAP"/>
    <property type="match status" value="1"/>
</dbReference>
<dbReference type="SUPFAM" id="SSF48350">
    <property type="entry name" value="GTPase activation domain, GAP"/>
    <property type="match status" value="1"/>
</dbReference>
<dbReference type="InterPro" id="IPR023152">
    <property type="entry name" value="RasGAP_CS"/>
</dbReference>
<comment type="caution">
    <text evidence="4">The sequence shown here is derived from an EMBL/GenBank/DDBJ whole genome shotgun (WGS) entry which is preliminary data.</text>
</comment>
<dbReference type="EMBL" id="JANTQA010000070">
    <property type="protein sequence ID" value="KAJ3424745.1"/>
    <property type="molecule type" value="Genomic_DNA"/>
</dbReference>